<name>A0A4V3I6C8_9MICO</name>
<comment type="caution">
    <text evidence="1">The sequence shown here is derived from an EMBL/GenBank/DDBJ whole genome shotgun (WGS) entry which is preliminary data.</text>
</comment>
<protein>
    <submittedName>
        <fullName evidence="1">Thioredoxin family protein</fullName>
    </submittedName>
</protein>
<dbReference type="OrthoDB" id="7185309at2"/>
<evidence type="ECO:0000313" key="2">
    <source>
        <dbReference type="Proteomes" id="UP000297866"/>
    </source>
</evidence>
<organism evidence="1 2">
    <name type="scientific">Cryobacterium tagatosivorans</name>
    <dbReference type="NCBI Taxonomy" id="1259199"/>
    <lineage>
        <taxon>Bacteria</taxon>
        <taxon>Bacillati</taxon>
        <taxon>Actinomycetota</taxon>
        <taxon>Actinomycetes</taxon>
        <taxon>Micrococcales</taxon>
        <taxon>Microbacteriaceae</taxon>
        <taxon>Cryobacterium</taxon>
    </lineage>
</organism>
<evidence type="ECO:0000313" key="1">
    <source>
        <dbReference type="EMBL" id="TFB48710.1"/>
    </source>
</evidence>
<keyword evidence="2" id="KW-1185">Reference proteome</keyword>
<dbReference type="AlphaFoldDB" id="A0A4V3I6C8"/>
<sequence length="108" mass="11627">MKIEILRIGECANWEEASRRARIALAAVGALDSTVEYRLLSSPEDAARVPFAGSPTILVNGIDAFPGGDRTTDLACRVYTDQGLAGLPTTEQLRVALTQSTIREGRHS</sequence>
<reference evidence="1 2" key="1">
    <citation type="submission" date="2019-03" db="EMBL/GenBank/DDBJ databases">
        <title>Genomics of glacier-inhabiting Cryobacterium strains.</title>
        <authorList>
            <person name="Liu Q."/>
            <person name="Xin Y.-H."/>
        </authorList>
    </citation>
    <scope>NUCLEOTIDE SEQUENCE [LARGE SCALE GENOMIC DNA]</scope>
    <source>
        <strain evidence="1 2">Sr47</strain>
    </source>
</reference>
<accession>A0A4V3I6C8</accession>
<dbReference type="EMBL" id="SOEZ01000061">
    <property type="protein sequence ID" value="TFB48710.1"/>
    <property type="molecule type" value="Genomic_DNA"/>
</dbReference>
<gene>
    <name evidence="1" type="ORF">E3O23_12900</name>
</gene>
<proteinExistence type="predicted"/>
<dbReference type="RefSeq" id="WP_134491605.1">
    <property type="nucleotide sequence ID" value="NZ_SOEZ01000061.1"/>
</dbReference>
<dbReference type="Proteomes" id="UP000297866">
    <property type="component" value="Unassembled WGS sequence"/>
</dbReference>